<organism evidence="1 2">
    <name type="scientific">Bacteroides faecalis</name>
    <dbReference type="NCBI Taxonomy" id="2447885"/>
    <lineage>
        <taxon>Bacteria</taxon>
        <taxon>Pseudomonadati</taxon>
        <taxon>Bacteroidota</taxon>
        <taxon>Bacteroidia</taxon>
        <taxon>Bacteroidales</taxon>
        <taxon>Bacteroidaceae</taxon>
        <taxon>Bacteroides</taxon>
    </lineage>
</organism>
<evidence type="ECO:0000313" key="1">
    <source>
        <dbReference type="EMBL" id="GCB33860.1"/>
    </source>
</evidence>
<dbReference type="Gene3D" id="2.40.160.10">
    <property type="entry name" value="Porin"/>
    <property type="match status" value="1"/>
</dbReference>
<sequence>MVVTGLNANGFDRNTWIAGGKQGFFEEDNFTSPAYVARLDYKGVPGLRVGASFYYCVNAGSNSDKAATYSKIGSIPVRIYTADAQYINKYVTARGNIVYGNLGNSAALSGKNTQLSNLSPYSRITPIAKNAVSYAGEVGVNIRSIFNNSKIPVIYPFARYEYYNPQEKGEKRQTMDKRNQVSMWTAGLNWYALPNLVIKADYTTRKIGTSKIFGKGRYNSENEFAIGIAYIGWFIKK</sequence>
<keyword evidence="2" id="KW-1185">Reference proteome</keyword>
<dbReference type="SUPFAM" id="SSF56935">
    <property type="entry name" value="Porins"/>
    <property type="match status" value="1"/>
</dbReference>
<dbReference type="Proteomes" id="UP000288079">
    <property type="component" value="Unassembled WGS sequence"/>
</dbReference>
<name>A0A401LQL4_9BACE</name>
<dbReference type="EMBL" id="BHWB01000002">
    <property type="protein sequence ID" value="GCB33860.1"/>
    <property type="molecule type" value="Genomic_DNA"/>
</dbReference>
<accession>A0A401LQL4</accession>
<evidence type="ECO:0000313" key="2">
    <source>
        <dbReference type="Proteomes" id="UP000288079"/>
    </source>
</evidence>
<gene>
    <name evidence="1" type="ORF">KGMB02408_08050</name>
</gene>
<reference evidence="1 2" key="1">
    <citation type="submission" date="2018-10" db="EMBL/GenBank/DDBJ databases">
        <title>Draft Genome Sequence of Bacteroides sp. KCTC 15687.</title>
        <authorList>
            <person name="Yu S.Y."/>
            <person name="Kim J.S."/>
            <person name="Oh B.S."/>
            <person name="Park S.H."/>
            <person name="Kang S.W."/>
            <person name="Park J.E."/>
            <person name="Choi S.H."/>
            <person name="Han K.I."/>
            <person name="Lee K.C."/>
            <person name="Eom M.K."/>
            <person name="Suh M.K."/>
            <person name="Lee D.H."/>
            <person name="Yoon H."/>
            <person name="Kim B."/>
            <person name="Yang S.J."/>
            <person name="Lee J.S."/>
            <person name="Lee J.H."/>
        </authorList>
    </citation>
    <scope>NUCLEOTIDE SEQUENCE [LARGE SCALE GENOMIC DNA]</scope>
    <source>
        <strain evidence="1 2">KCTC 15687</strain>
    </source>
</reference>
<protein>
    <recommendedName>
        <fullName evidence="3">Outer membrane protein beta-barrel domain-containing protein</fullName>
    </recommendedName>
</protein>
<comment type="caution">
    <text evidence="1">The sequence shown here is derived from an EMBL/GenBank/DDBJ whole genome shotgun (WGS) entry which is preliminary data.</text>
</comment>
<proteinExistence type="predicted"/>
<dbReference type="AlphaFoldDB" id="A0A401LQL4"/>
<evidence type="ECO:0008006" key="3">
    <source>
        <dbReference type="Google" id="ProtNLM"/>
    </source>
</evidence>
<dbReference type="InterPro" id="IPR010870">
    <property type="entry name" value="Porin_O/P"/>
</dbReference>
<dbReference type="InterPro" id="IPR023614">
    <property type="entry name" value="Porin_dom_sf"/>
</dbReference>
<dbReference type="Pfam" id="PF07396">
    <property type="entry name" value="Porin_O_P"/>
    <property type="match status" value="1"/>
</dbReference>